<feature type="domain" description="EGF-like" evidence="18">
    <location>
        <begin position="259"/>
        <end position="273"/>
    </location>
</feature>
<feature type="disulfide bond" evidence="14">
    <location>
        <begin position="1025"/>
        <end position="1043"/>
    </location>
</feature>
<dbReference type="InterPro" id="IPR011042">
    <property type="entry name" value="6-blade_b-propeller_TolB-like"/>
</dbReference>
<dbReference type="Pfam" id="PF12662">
    <property type="entry name" value="cEGF"/>
    <property type="match status" value="2"/>
</dbReference>
<keyword evidence="6 16" id="KW-0812">Transmembrane</keyword>
<dbReference type="PROSITE" id="PS50068">
    <property type="entry name" value="LDLRA_2"/>
    <property type="match status" value="13"/>
</dbReference>
<evidence type="ECO:0000256" key="3">
    <source>
        <dbReference type="ARBA" id="ARBA00022475"/>
    </source>
</evidence>
<dbReference type="Gene3D" id="4.10.400.10">
    <property type="entry name" value="Low-density Lipoprotein Receptor"/>
    <property type="match status" value="13"/>
</dbReference>
<gene>
    <name evidence="19" type="primary">VgR</name>
</gene>
<feature type="disulfide bond" evidence="14">
    <location>
        <begin position="975"/>
        <end position="987"/>
    </location>
</feature>
<proteinExistence type="evidence at transcript level"/>
<name>A0A3S8Z5M7_9CUCU</name>
<comment type="subcellular location">
    <subcellularLocation>
        <location evidence="1">Cell membrane</location>
        <topology evidence="1">Single-pass type I membrane protein</topology>
    </subcellularLocation>
</comment>
<dbReference type="PROSITE" id="PS51120">
    <property type="entry name" value="LDLRB"/>
    <property type="match status" value="4"/>
</dbReference>
<dbReference type="InterPro" id="IPR018097">
    <property type="entry name" value="EGF_Ca-bd_CS"/>
</dbReference>
<feature type="disulfide bond" evidence="14">
    <location>
        <begin position="27"/>
        <end position="39"/>
    </location>
</feature>
<feature type="disulfide bond" evidence="14">
    <location>
        <begin position="114"/>
        <end position="126"/>
    </location>
</feature>
<dbReference type="CDD" id="cd00112">
    <property type="entry name" value="LDLa"/>
    <property type="match status" value="12"/>
</dbReference>
<keyword evidence="13" id="KW-0325">Glycoprotein</keyword>
<feature type="disulfide bond" evidence="14">
    <location>
        <begin position="1057"/>
        <end position="1069"/>
    </location>
</feature>
<comment type="caution">
    <text evidence="14">Lacks conserved residue(s) required for the propagation of feature annotation.</text>
</comment>
<dbReference type="FunFam" id="4.10.400.10:FF:000065">
    <property type="entry name" value="Transmembrane protease serine 7"/>
    <property type="match status" value="2"/>
</dbReference>
<evidence type="ECO:0000256" key="6">
    <source>
        <dbReference type="ARBA" id="ARBA00022692"/>
    </source>
</evidence>
<feature type="disulfide bond" evidence="14">
    <location>
        <begin position="160"/>
        <end position="178"/>
    </location>
</feature>
<dbReference type="SMART" id="SM00181">
    <property type="entry name" value="EGF"/>
    <property type="match status" value="11"/>
</dbReference>
<dbReference type="Pfam" id="PF00057">
    <property type="entry name" value="Ldl_recept_a"/>
    <property type="match status" value="13"/>
</dbReference>
<feature type="disulfide bond" evidence="14">
    <location>
        <begin position="34"/>
        <end position="52"/>
    </location>
</feature>
<reference evidence="19" key="1">
    <citation type="submission" date="2018-03" db="EMBL/GenBank/DDBJ databases">
        <title>Dual regulation of vitellogenin receptor transcription by 20-hydroxyecdysone and juvenile hormone in the cabbage beetle Colaphellus bowringi.</title>
        <authorList>
            <person name="Liu W."/>
            <person name="Wang X.-P."/>
        </authorList>
    </citation>
    <scope>NUCLEOTIDE SEQUENCE</scope>
</reference>
<feature type="disulfide bond" evidence="14">
    <location>
        <begin position="1236"/>
        <end position="1254"/>
    </location>
</feature>
<feature type="disulfide bond" evidence="14">
    <location>
        <begin position="74"/>
        <end position="92"/>
    </location>
</feature>
<feature type="disulfide bond" evidence="14">
    <location>
        <begin position="1159"/>
        <end position="1174"/>
    </location>
</feature>
<feature type="repeat" description="LDL-receptor class B" evidence="15">
    <location>
        <begin position="490"/>
        <end position="532"/>
    </location>
</feature>
<feature type="disulfide bond" evidence="14">
    <location>
        <begin position="954"/>
        <end position="969"/>
    </location>
</feature>
<evidence type="ECO:0000256" key="5">
    <source>
        <dbReference type="ARBA" id="ARBA00022583"/>
    </source>
</evidence>
<feature type="disulfide bond" evidence="14">
    <location>
        <begin position="982"/>
        <end position="1000"/>
    </location>
</feature>
<keyword evidence="11 14" id="KW-1015">Disulfide bond</keyword>
<evidence type="ECO:0000256" key="12">
    <source>
        <dbReference type="ARBA" id="ARBA00023170"/>
    </source>
</evidence>
<dbReference type="SMART" id="SM00135">
    <property type="entry name" value="LY"/>
    <property type="match status" value="10"/>
</dbReference>
<keyword evidence="9 16" id="KW-1133">Transmembrane helix</keyword>
<evidence type="ECO:0000256" key="14">
    <source>
        <dbReference type="PROSITE-ProRule" id="PRU00124"/>
    </source>
</evidence>
<dbReference type="InterPro" id="IPR000033">
    <property type="entry name" value="LDLR_classB_rpt"/>
</dbReference>
<keyword evidence="5" id="KW-0254">Endocytosis</keyword>
<evidence type="ECO:0000256" key="1">
    <source>
        <dbReference type="ARBA" id="ARBA00004251"/>
    </source>
</evidence>
<dbReference type="FunFam" id="2.120.10.30:FF:000241">
    <property type="entry name" value="Low-density lipoprotein receptor-related protein 6"/>
    <property type="match status" value="1"/>
</dbReference>
<feature type="disulfide bond" evidence="14">
    <location>
        <begin position="46"/>
        <end position="61"/>
    </location>
</feature>
<feature type="disulfide bond" evidence="14">
    <location>
        <begin position="994"/>
        <end position="1009"/>
    </location>
</feature>
<dbReference type="EMBL" id="MH104867">
    <property type="protein sequence ID" value="AZN28756.1"/>
    <property type="molecule type" value="mRNA"/>
</dbReference>
<dbReference type="FunFam" id="4.10.400.10:FF:000002">
    <property type="entry name" value="Low-density lipoprotein receptor-related protein 1"/>
    <property type="match status" value="1"/>
</dbReference>
<feature type="transmembrane region" description="Helical" evidence="16">
    <location>
        <begin position="1683"/>
        <end position="1704"/>
    </location>
</feature>
<dbReference type="PROSITE" id="PS01187">
    <property type="entry name" value="EGF_CA"/>
    <property type="match status" value="2"/>
</dbReference>
<dbReference type="FunFam" id="4.10.400.10:FF:000034">
    <property type="entry name" value="Low-density lipoprotein receptor-related protein 2"/>
    <property type="match status" value="1"/>
</dbReference>
<organism evidence="19">
    <name type="scientific">Colaphellus bowringi</name>
    <dbReference type="NCBI Taxonomy" id="561076"/>
    <lineage>
        <taxon>Eukaryota</taxon>
        <taxon>Metazoa</taxon>
        <taxon>Ecdysozoa</taxon>
        <taxon>Arthropoda</taxon>
        <taxon>Hexapoda</taxon>
        <taxon>Insecta</taxon>
        <taxon>Pterygota</taxon>
        <taxon>Neoptera</taxon>
        <taxon>Endopterygota</taxon>
        <taxon>Coleoptera</taxon>
        <taxon>Polyphaga</taxon>
        <taxon>Cucujiformia</taxon>
        <taxon>Chrysomeloidea</taxon>
        <taxon>Chrysomelidae</taxon>
        <taxon>Chrysomelinae</taxon>
        <taxon>Chrysomelini</taxon>
        <taxon>Colaphellus</taxon>
    </lineage>
</organism>
<comment type="similarity">
    <text evidence="2">Belongs to the LDLR family.</text>
</comment>
<keyword evidence="8" id="KW-0677">Repeat</keyword>
<feature type="signal peptide" evidence="17">
    <location>
        <begin position="1"/>
        <end position="16"/>
    </location>
</feature>
<dbReference type="SMART" id="SM00192">
    <property type="entry name" value="LDLa"/>
    <property type="match status" value="13"/>
</dbReference>
<feature type="repeat" description="LDL-receptor class B" evidence="15">
    <location>
        <begin position="358"/>
        <end position="402"/>
    </location>
</feature>
<evidence type="ECO:0000256" key="16">
    <source>
        <dbReference type="SAM" id="Phobius"/>
    </source>
</evidence>
<feature type="disulfide bond" evidence="14">
    <location>
        <begin position="86"/>
        <end position="101"/>
    </location>
</feature>
<evidence type="ECO:0000256" key="17">
    <source>
        <dbReference type="SAM" id="SignalP"/>
    </source>
</evidence>
<dbReference type="CDD" id="cd00054">
    <property type="entry name" value="EGF_CA"/>
    <property type="match status" value="1"/>
</dbReference>
<evidence type="ECO:0000256" key="10">
    <source>
        <dbReference type="ARBA" id="ARBA00023136"/>
    </source>
</evidence>
<keyword evidence="4" id="KW-0245">EGF-like domain</keyword>
<feature type="disulfide bond" evidence="14">
    <location>
        <begin position="1184"/>
        <end position="1202"/>
    </location>
</feature>
<dbReference type="SMART" id="SM00179">
    <property type="entry name" value="EGF_CA"/>
    <property type="match status" value="4"/>
</dbReference>
<dbReference type="SUPFAM" id="SSF57424">
    <property type="entry name" value="LDL receptor-like module"/>
    <property type="match status" value="13"/>
</dbReference>
<dbReference type="InterPro" id="IPR036055">
    <property type="entry name" value="LDL_receptor-like_sf"/>
</dbReference>
<evidence type="ECO:0000256" key="8">
    <source>
        <dbReference type="ARBA" id="ARBA00022737"/>
    </source>
</evidence>
<feature type="disulfide bond" evidence="14">
    <location>
        <begin position="1116"/>
        <end position="1131"/>
    </location>
</feature>
<evidence type="ECO:0000256" key="7">
    <source>
        <dbReference type="ARBA" id="ARBA00022729"/>
    </source>
</evidence>
<dbReference type="Pfam" id="PF14670">
    <property type="entry name" value="FXa_inhibition"/>
    <property type="match status" value="1"/>
</dbReference>
<dbReference type="PROSITE" id="PS01209">
    <property type="entry name" value="LDLRA_1"/>
    <property type="match status" value="8"/>
</dbReference>
<dbReference type="SUPFAM" id="SSF57196">
    <property type="entry name" value="EGF/Laminin"/>
    <property type="match status" value="3"/>
</dbReference>
<dbReference type="InterPro" id="IPR000742">
    <property type="entry name" value="EGF"/>
</dbReference>
<dbReference type="InterPro" id="IPR051221">
    <property type="entry name" value="LDLR-related"/>
</dbReference>
<dbReference type="GO" id="GO:0005509">
    <property type="term" value="F:calcium ion binding"/>
    <property type="evidence" value="ECO:0007669"/>
    <property type="project" value="InterPro"/>
</dbReference>
<feature type="chain" id="PRO_5019413614" evidence="17">
    <location>
        <begin position="17"/>
        <end position="1769"/>
    </location>
</feature>
<protein>
    <submittedName>
        <fullName evidence="19">Vitellogenin receptor</fullName>
    </submittedName>
</protein>
<dbReference type="InterPro" id="IPR001881">
    <property type="entry name" value="EGF-like_Ca-bd_dom"/>
</dbReference>
<keyword evidence="7 17" id="KW-0732">Signal</keyword>
<dbReference type="FunFam" id="2.10.25.10:FF:000009">
    <property type="entry name" value="Low-density lipoprotein receptor isoform 1"/>
    <property type="match status" value="2"/>
</dbReference>
<dbReference type="PRINTS" id="PR00261">
    <property type="entry name" value="LDLRECEPTOR"/>
</dbReference>
<feature type="disulfide bond" evidence="14">
    <location>
        <begin position="1104"/>
        <end position="1122"/>
    </location>
</feature>
<dbReference type="SUPFAM" id="SSF63825">
    <property type="entry name" value="YWTD domain"/>
    <property type="match status" value="3"/>
</dbReference>
<feature type="disulfide bond" evidence="14">
    <location>
        <begin position="172"/>
        <end position="187"/>
    </location>
</feature>
<feature type="repeat" description="LDL-receptor class B" evidence="15">
    <location>
        <begin position="403"/>
        <end position="445"/>
    </location>
</feature>
<keyword evidence="12 19" id="KW-0675">Receptor</keyword>
<feature type="disulfide bond" evidence="14">
    <location>
        <begin position="1097"/>
        <end position="1109"/>
    </location>
</feature>
<feature type="disulfide bond" evidence="14">
    <location>
        <begin position="121"/>
        <end position="139"/>
    </location>
</feature>
<accession>A0A3S8Z5M7</accession>
<keyword evidence="3" id="KW-1003">Cell membrane</keyword>
<dbReference type="GO" id="GO:0043235">
    <property type="term" value="C:receptor complex"/>
    <property type="evidence" value="ECO:0007669"/>
    <property type="project" value="TreeGrafter"/>
</dbReference>
<dbReference type="GO" id="GO:0016324">
    <property type="term" value="C:apical plasma membrane"/>
    <property type="evidence" value="ECO:0007669"/>
    <property type="project" value="TreeGrafter"/>
</dbReference>
<dbReference type="Pfam" id="PF00058">
    <property type="entry name" value="Ldl_recept_b"/>
    <property type="match status" value="2"/>
</dbReference>
<feature type="disulfide bond" evidence="14">
    <location>
        <begin position="1018"/>
        <end position="1030"/>
    </location>
</feature>
<evidence type="ECO:0000313" key="19">
    <source>
        <dbReference type="EMBL" id="AZN28756.1"/>
    </source>
</evidence>
<sequence>MYTGFLLLGAVVSSSAFLESFLVSNDCPSHKFPCRNGKCIDSKLRCDGINNCLDGSDEMDCELYLCKEPRFFRCKNKRCISKHFVCDEENDCEDFSDEENCENFKMSDHLNTTCEKGHWQCSDKLCIPEEWVCNGERDCLDGSDEVLGCSSKIECDGFKCKNGHCLPNEWRCDGNNDCQDKSDEEDCENHVPIDECTLDNRKFLCSNNKTCIDLHLSCDGHPECPDGSDEGALCKTPALSCKKHGCSHDCAQLPTGPKCICPPGYHTEDEKHCQDINECEQFDICDQKCRNTPGSYECYCDHKYILKDDKRSCKAVGGEALMVFSSKSEIRALALDSELYFPVATHLKQVVGVDYDGHHVYWTDIFAEHESIVRSIEDGSEREVLITSGLGLPEDLAVDWLTGNVYFTDAEKKHIGVCNSDGSHCTILVNKDVNKPRGLALNVEEGDMYWTDWESPARIGYSLMDGSNDKAFVSTDIHWPNGLALDYSNQRLYWTDAKKMSLESIRLDGTDRRIVLEGVVKHPYAIAVFEDKLFWSDWATHSIQTCDKFTGKNHHTIVKEEHDYIYGISIFHSALHRRIDNPCALSYCSDICLLKGKTYNCACPENKVLGSDSHTCREVGAKQMLIVGAKSTLVHVEHQFLGKHAITSVPILLKNIGCLAFDSFNNTLLISDLDEKKIVSLDMDTGDSKTLELEGLGSITAMDYDPRGNNLYVCDRDRATLEVISLNTMARKILLHDMDGEVPEAIAIIPDEGVMFVSLRAADGKSSHLDRFYMDGTGRTHTLESHLIGPLSLRYDYDLHRVFFADATTGLIESTSVEGDDRHDFRRLTTYPVTITTLNNDLFWMNANSKRLYWAEKRTASTYNKKITLDLPEEPDQMHLISVTTRSHLMGACRVNNNGCSHLCLQSHKTTVCACPTGFELSNDNRTCIKRVHCDSSEFFCPQSNACVLKSLKCNGHKDCAYGEDEMDCEQRSECASGLFRCDNGDCIKEELVCNHDYDCRDKSDEENCAGNRKKPGCPPGQFRCGDGECIPDRFVCDGSRECADNSDESECERRFCLDSQFRCDSGTCIPKSWECDHEYDCPDFSDEHPMCESITCSPAMFTCGNGKCVDKNLICDNTDDCGDNSDEKTCFVKAHTCAFEDFACPSNTSICLPMSSKCNGTVECPQREDEKDCSDCMEGEFRCHNRKCIPVQWMCDGIDDCGDNSEETKEVCLKKNQTMQELSVVHTSCEEGFRCKNGDCLDLSLVCNGNHDCYDGSDEDGLCNTSCQGGNNRCSQICRKTPMGPSCACEPGYKLMGNGYSCADIDECHDNPPVCSQICHNRDGGFGCDCYQDFLLRSDKKSCKAEGPPMSMIFTADGQIRELSQKTNILSILFSTTAPKITGLEVLLEPKFIYFSIEETSTIHRIDMATGTRHYIRNVGQPQKISVDWSTQNVYYYNSETTSKSISVCSFEEKCAKLIDIDIHRQVSALVVDSVNKVLFYALNSWYVFNSPSYVIYRCNLDGTKNTELLKTTSGFISDITYDHNKKLLYFMDQHSGQISTMTYEGKQGMPLYSNISRSSGLKFFENHLYYSTNGGNVVVCKLFGVSICDTFRLHSYPIDFFSIAQRSLQPAVVNPCKNHSCSNLCVPSEYSFKCLCHDGMLVADTGVCSKSEQSSDHDDRKYTVHTIPARQNTSVQSSSTVATAILVPLALIIVAIVCVYVIRKKQRNGLSIRMRFYNPIYGKPVEDENPILKPGLHEYANPVHFSKEDSELTLETSPRKLNHGFNV</sequence>
<dbReference type="InterPro" id="IPR026823">
    <property type="entry name" value="cEGF"/>
</dbReference>
<dbReference type="PANTHER" id="PTHR22722">
    <property type="entry name" value="LOW-DENSITY LIPOPROTEIN RECEPTOR-RELATED PROTEIN 2-RELATED"/>
    <property type="match status" value="1"/>
</dbReference>
<evidence type="ECO:0000256" key="11">
    <source>
        <dbReference type="ARBA" id="ARBA00023157"/>
    </source>
</evidence>
<dbReference type="GO" id="GO:0006898">
    <property type="term" value="P:receptor-mediated endocytosis"/>
    <property type="evidence" value="ECO:0007669"/>
    <property type="project" value="TreeGrafter"/>
</dbReference>
<dbReference type="PANTHER" id="PTHR22722:SF14">
    <property type="entry name" value="MEGALIN, ISOFORM A"/>
    <property type="match status" value="1"/>
</dbReference>
<evidence type="ECO:0000259" key="18">
    <source>
        <dbReference type="PROSITE" id="PS01186"/>
    </source>
</evidence>
<evidence type="ECO:0000256" key="2">
    <source>
        <dbReference type="ARBA" id="ARBA00009939"/>
    </source>
</evidence>
<evidence type="ECO:0000256" key="9">
    <source>
        <dbReference type="ARBA" id="ARBA00022989"/>
    </source>
</evidence>
<keyword evidence="10 16" id="KW-0472">Membrane</keyword>
<dbReference type="Gene3D" id="2.120.10.30">
    <property type="entry name" value="TolB, C-terminal domain"/>
    <property type="match status" value="3"/>
</dbReference>
<feature type="disulfide bond" evidence="14">
    <location>
        <begin position="1064"/>
        <end position="1082"/>
    </location>
</feature>
<evidence type="ECO:0000256" key="15">
    <source>
        <dbReference type="PROSITE-ProRule" id="PRU00461"/>
    </source>
</evidence>
<feature type="disulfide bond" evidence="14">
    <location>
        <begin position="1037"/>
        <end position="1052"/>
    </location>
</feature>
<evidence type="ECO:0000256" key="13">
    <source>
        <dbReference type="ARBA" id="ARBA00023180"/>
    </source>
</evidence>
<dbReference type="Gene3D" id="2.10.25.10">
    <property type="entry name" value="Laminin"/>
    <property type="match status" value="4"/>
</dbReference>
<dbReference type="GO" id="GO:0042562">
    <property type="term" value="F:hormone binding"/>
    <property type="evidence" value="ECO:0007669"/>
    <property type="project" value="TreeGrafter"/>
</dbReference>
<dbReference type="InterPro" id="IPR023415">
    <property type="entry name" value="LDLR_class-A_CS"/>
</dbReference>
<dbReference type="InterPro" id="IPR002172">
    <property type="entry name" value="LDrepeatLR_classA_rpt"/>
</dbReference>
<evidence type="ECO:0000256" key="4">
    <source>
        <dbReference type="ARBA" id="ARBA00022536"/>
    </source>
</evidence>
<feature type="disulfide bond" evidence="14">
    <location>
        <begin position="1177"/>
        <end position="1189"/>
    </location>
</feature>
<dbReference type="PROSITE" id="PS01186">
    <property type="entry name" value="EGF_2"/>
    <property type="match status" value="1"/>
</dbReference>
<feature type="repeat" description="LDL-receptor class B" evidence="15">
    <location>
        <begin position="446"/>
        <end position="489"/>
    </location>
</feature>